<keyword evidence="2" id="KW-0472">Membrane</keyword>
<evidence type="ECO:0000259" key="3">
    <source>
        <dbReference type="Pfam" id="PF00892"/>
    </source>
</evidence>
<sequence length="292" mass="29472">MFTVFLGLSSALTFGAADFFGGIAAKRISPILATAVGAVAGLAALVLIFPFVPAVWSTEAVLYGAIAGVNSAFAIGLLYACLAIGPMSILSPVTAVMSAIVPVTVGLLRGESLGAFGLVAIPIALIAVVLVGFVPEKDAVRPSAKALIMAVGAGASIGLFFVILDAAPDDSGIIPVVGNRVVNALLMFGLFFALAALAKRKRAGAPAPARSSLWRRGLYFAMIGGTLDVMANMAIITGVRIGDLSVIAVLTALYPAGTVLLAAIVLRERIAPVQYVGIALGIAASVLLVVGG</sequence>
<feature type="transmembrane region" description="Helical" evidence="2">
    <location>
        <begin position="114"/>
        <end position="134"/>
    </location>
</feature>
<dbReference type="Pfam" id="PF00892">
    <property type="entry name" value="EamA"/>
    <property type="match status" value="1"/>
</dbReference>
<feature type="transmembrane region" description="Helical" evidence="2">
    <location>
        <begin position="6"/>
        <end position="25"/>
    </location>
</feature>
<proteinExistence type="inferred from homology"/>
<protein>
    <submittedName>
        <fullName evidence="4">Putative membrane protein</fullName>
    </submittedName>
</protein>
<gene>
    <name evidence="4" type="ORF">CLV85_0544</name>
</gene>
<keyword evidence="2" id="KW-0812">Transmembrane</keyword>
<feature type="transmembrane region" description="Helical" evidence="2">
    <location>
        <begin position="218"/>
        <end position="239"/>
    </location>
</feature>
<feature type="transmembrane region" description="Helical" evidence="2">
    <location>
        <begin position="245"/>
        <end position="266"/>
    </location>
</feature>
<feature type="transmembrane region" description="Helical" evidence="2">
    <location>
        <begin position="32"/>
        <end position="56"/>
    </location>
</feature>
<feature type="transmembrane region" description="Helical" evidence="2">
    <location>
        <begin position="89"/>
        <end position="108"/>
    </location>
</feature>
<dbReference type="OrthoDB" id="68076at2"/>
<name>A0A2M9D6P8_9MICO</name>
<dbReference type="RefSeq" id="WP_100388062.1">
    <property type="nucleotide sequence ID" value="NZ_BMZU01000001.1"/>
</dbReference>
<feature type="transmembrane region" description="Helical" evidence="2">
    <location>
        <begin position="146"/>
        <end position="167"/>
    </location>
</feature>
<evidence type="ECO:0000313" key="4">
    <source>
        <dbReference type="EMBL" id="PJJ81371.1"/>
    </source>
</evidence>
<organism evidence="4 5">
    <name type="scientific">Salinibacterium amurskyense</name>
    <dbReference type="NCBI Taxonomy" id="205941"/>
    <lineage>
        <taxon>Bacteria</taxon>
        <taxon>Bacillati</taxon>
        <taxon>Actinomycetota</taxon>
        <taxon>Actinomycetes</taxon>
        <taxon>Micrococcales</taxon>
        <taxon>Microbacteriaceae</taxon>
        <taxon>Salinibacterium</taxon>
    </lineage>
</organism>
<dbReference type="GO" id="GO:0016020">
    <property type="term" value="C:membrane"/>
    <property type="evidence" value="ECO:0007669"/>
    <property type="project" value="InterPro"/>
</dbReference>
<evidence type="ECO:0000313" key="5">
    <source>
        <dbReference type="Proteomes" id="UP000231742"/>
    </source>
</evidence>
<evidence type="ECO:0000256" key="1">
    <source>
        <dbReference type="ARBA" id="ARBA00007362"/>
    </source>
</evidence>
<feature type="domain" description="EamA" evidence="3">
    <location>
        <begin position="145"/>
        <end position="289"/>
    </location>
</feature>
<dbReference type="SUPFAM" id="SSF103481">
    <property type="entry name" value="Multidrug resistance efflux transporter EmrE"/>
    <property type="match status" value="1"/>
</dbReference>
<keyword evidence="2" id="KW-1133">Transmembrane helix</keyword>
<keyword evidence="5" id="KW-1185">Reference proteome</keyword>
<reference evidence="4 5" key="1">
    <citation type="submission" date="2017-11" db="EMBL/GenBank/DDBJ databases">
        <title>Genomic Encyclopedia of Archaeal and Bacterial Type Strains, Phase II (KMG-II): From Individual Species to Whole Genera.</title>
        <authorList>
            <person name="Goeker M."/>
        </authorList>
    </citation>
    <scope>NUCLEOTIDE SEQUENCE [LARGE SCALE GENOMIC DNA]</scope>
    <source>
        <strain evidence="4 5">DSM 16400</strain>
    </source>
</reference>
<feature type="transmembrane region" description="Helical" evidence="2">
    <location>
        <begin position="273"/>
        <end position="291"/>
    </location>
</feature>
<feature type="transmembrane region" description="Helical" evidence="2">
    <location>
        <begin position="62"/>
        <end position="82"/>
    </location>
</feature>
<comment type="caution">
    <text evidence="4">The sequence shown here is derived from an EMBL/GenBank/DDBJ whole genome shotgun (WGS) entry which is preliminary data.</text>
</comment>
<comment type="similarity">
    <text evidence="1">Belongs to the EamA transporter family.</text>
</comment>
<accession>A0A2M9D6P8</accession>
<dbReference type="AlphaFoldDB" id="A0A2M9D6P8"/>
<evidence type="ECO:0000256" key="2">
    <source>
        <dbReference type="SAM" id="Phobius"/>
    </source>
</evidence>
<dbReference type="InterPro" id="IPR037185">
    <property type="entry name" value="EmrE-like"/>
</dbReference>
<dbReference type="InterPro" id="IPR000620">
    <property type="entry name" value="EamA_dom"/>
</dbReference>
<dbReference type="Proteomes" id="UP000231742">
    <property type="component" value="Unassembled WGS sequence"/>
</dbReference>
<feature type="transmembrane region" description="Helical" evidence="2">
    <location>
        <begin position="173"/>
        <end position="197"/>
    </location>
</feature>
<dbReference type="EMBL" id="PGFH01000001">
    <property type="protein sequence ID" value="PJJ81371.1"/>
    <property type="molecule type" value="Genomic_DNA"/>
</dbReference>